<feature type="signal peptide" evidence="1">
    <location>
        <begin position="1"/>
        <end position="28"/>
    </location>
</feature>
<accession>A0A0D5XYD0</accession>
<feature type="chain" id="PRO_5002299456" description="DUF5329 domain-containing protein" evidence="1">
    <location>
        <begin position="29"/>
        <end position="128"/>
    </location>
</feature>
<proteinExistence type="predicted"/>
<dbReference type="EMBL" id="CP011110">
    <property type="protein sequence ID" value="AKA24091.1"/>
    <property type="molecule type" value="Genomic_DNA"/>
</dbReference>
<evidence type="ECO:0000313" key="2">
    <source>
        <dbReference type="EMBL" id="AKA24091.1"/>
    </source>
</evidence>
<dbReference type="InterPro" id="IPR035242">
    <property type="entry name" value="DUF5329"/>
</dbReference>
<keyword evidence="1" id="KW-0732">Signal</keyword>
<dbReference type="PATRIC" id="fig|587753.10.peg.2633"/>
<dbReference type="Pfam" id="PF17263">
    <property type="entry name" value="DUF5329"/>
    <property type="match status" value="1"/>
</dbReference>
<evidence type="ECO:0000256" key="1">
    <source>
        <dbReference type="SAM" id="SignalP"/>
    </source>
</evidence>
<name>A0A0D5XYD0_9PSED</name>
<dbReference type="Proteomes" id="UP000032748">
    <property type="component" value="Chromosome"/>
</dbReference>
<evidence type="ECO:0008006" key="4">
    <source>
        <dbReference type="Google" id="ProtNLM"/>
    </source>
</evidence>
<reference evidence="2 3" key="1">
    <citation type="journal article" date="2015" name="Mol. Plant Microbe Interact.">
        <title>Comparative Genomic Analysis of Pseudomonas chlororaphis PCL1606 Reveals New Insight into Antifungal Compounds Involved in Biocontrol.</title>
        <authorList>
            <person name="Calderon C.E."/>
            <person name="Ramos C."/>
            <person name="de Vicente A."/>
            <person name="Cazorla F.M."/>
        </authorList>
    </citation>
    <scope>NUCLEOTIDE SEQUENCE [LARGE SCALE GENOMIC DNA]</scope>
    <source>
        <strain evidence="2 3">PCL1606</strain>
    </source>
</reference>
<dbReference type="OrthoDB" id="344871at2"/>
<gene>
    <name evidence="2" type="ORF">PCL1606_26400</name>
</gene>
<dbReference type="KEGG" id="pcz:PCL1606_26400"/>
<dbReference type="AlphaFoldDB" id="A0A0D5XYD0"/>
<evidence type="ECO:0000313" key="3">
    <source>
        <dbReference type="Proteomes" id="UP000032748"/>
    </source>
</evidence>
<protein>
    <recommendedName>
        <fullName evidence="4">DUF5329 domain-containing protein</fullName>
    </recommendedName>
</protein>
<organism evidence="2 3">
    <name type="scientific">Pseudomonas chlororaphis</name>
    <dbReference type="NCBI Taxonomy" id="587753"/>
    <lineage>
        <taxon>Bacteria</taxon>
        <taxon>Pseudomonadati</taxon>
        <taxon>Pseudomonadota</taxon>
        <taxon>Gammaproteobacteria</taxon>
        <taxon>Pseudomonadales</taxon>
        <taxon>Pseudomonadaceae</taxon>
        <taxon>Pseudomonas</taxon>
    </lineage>
</organism>
<sequence length="128" mass="14144">MQMSTNKWRRWLSIAALGLAAATSGAHAQTSPQAAKEIKGLLDFVSHSDCRFVRNGTEYPALQARAHLEKKLNYLEGKDKVSSAEDFIELAATRSSMSGEAYEVRCPAGAQPAGDWLKAELQRQRQQH</sequence>
<dbReference type="RefSeq" id="WP_044463519.1">
    <property type="nucleotide sequence ID" value="NZ_CP011110.1"/>
</dbReference>